<evidence type="ECO:0000313" key="3">
    <source>
        <dbReference type="EMBL" id="KJA14781.1"/>
    </source>
</evidence>
<dbReference type="SUPFAM" id="SSF52540">
    <property type="entry name" value="P-loop containing nucleoside triphosphate hydrolases"/>
    <property type="match status" value="1"/>
</dbReference>
<dbReference type="PANTHER" id="PTHR10039:SF17">
    <property type="entry name" value="FUNGAL STAND N-TERMINAL GOODBYE DOMAIN-CONTAINING PROTEIN-RELATED"/>
    <property type="match status" value="1"/>
</dbReference>
<dbReference type="PANTHER" id="PTHR10039">
    <property type="entry name" value="AMELOGENIN"/>
    <property type="match status" value="1"/>
</dbReference>
<dbReference type="Proteomes" id="UP000054270">
    <property type="component" value="Unassembled WGS sequence"/>
</dbReference>
<organism evidence="3 4">
    <name type="scientific">Hypholoma sublateritium (strain FD-334 SS-4)</name>
    <dbReference type="NCBI Taxonomy" id="945553"/>
    <lineage>
        <taxon>Eukaryota</taxon>
        <taxon>Fungi</taxon>
        <taxon>Dikarya</taxon>
        <taxon>Basidiomycota</taxon>
        <taxon>Agaricomycotina</taxon>
        <taxon>Agaricomycetes</taxon>
        <taxon>Agaricomycetidae</taxon>
        <taxon>Agaricales</taxon>
        <taxon>Agaricineae</taxon>
        <taxon>Strophariaceae</taxon>
        <taxon>Hypholoma</taxon>
    </lineage>
</organism>
<gene>
    <name evidence="3" type="ORF">HYPSUDRAFT_48846</name>
</gene>
<keyword evidence="1" id="KW-0677">Repeat</keyword>
<dbReference type="EMBL" id="KN817665">
    <property type="protein sequence ID" value="KJA14781.1"/>
    <property type="molecule type" value="Genomic_DNA"/>
</dbReference>
<accession>A0A0D2NDT9</accession>
<dbReference type="OrthoDB" id="3014077at2759"/>
<dbReference type="InterPro" id="IPR027417">
    <property type="entry name" value="P-loop_NTPase"/>
</dbReference>
<evidence type="ECO:0000256" key="1">
    <source>
        <dbReference type="ARBA" id="ARBA00022737"/>
    </source>
</evidence>
<protein>
    <recommendedName>
        <fullName evidence="2">NACHT domain-containing protein</fullName>
    </recommendedName>
</protein>
<proteinExistence type="predicted"/>
<sequence length="816" mass="93190">MFHNMHSAQFYGGQYTNVGRDLKTINHYHTTLQETPSDPAVLKREAIKKLFEHIAPGAFHNSGERYDSPRCHPDTRKAILSKIMDWARGPHNLRLLMWIYGPAGSGKSAIMQTIAELCEEAGILGGSFFFFRTAGRRNIKNHLVATLTYQLTMRIPILCDYITPVIHNDPSIFSQTLDAQMKALIIDPMIAVLTAHPDLGNWRYIVLVDGLDECAPEDSHCEILTILSKTAFSPFQFIIASRPEYVIRNTFSLQFMVKQTEILALDNDYQPDNDIELFLRDRFNELRSSHPQGPYLPTYWPTRDSIYSLLRYSSGQFIYAATVIKFLDSPRHNPMKALDSILDARLSLKRSETPFAQLDSLYHYVLGAVRDTAKVLDILQCIMLVDDSGSTDDIEALLGYSPGECRTILCDMHSLLDIPDSSRSGKLRFYHTSLADFLRDPLRARHLYIPPQKSNAFIATCYAQNFSALIVTTNVYWILNTFTDHLSNSCWTDDLGYALGNFNILDYVTFNRFDCLEYHEHTYSALEKYYKWLYSQKLHSTSLQAARLYNTVVDHLDTWLSRALLHSKFSGNILFLIICAVKFGGRNYSLPAWLVSDVHSNVSDLYKETTDKDNASLKAAFFRAVEDVILDPHRSSFNAIEQMNIKSILLKLFCRNDAPDKDCVFGKYFAWLLEIMTSLLSKHDAAQDIAGLCLERLHHDTVPVHDDWMCTCALPYLIGSPYIKPCKLQEHSRCSYGTFSNCPDCKFTSLSAIKKDLLQFSIAVVDCVKRSGIKYETHNYGSCRDKPGSGLDHLCVFCRGREEFLKDESFEHRFKF</sequence>
<evidence type="ECO:0000259" key="2">
    <source>
        <dbReference type="PROSITE" id="PS50837"/>
    </source>
</evidence>
<name>A0A0D2NDT9_HYPSF</name>
<dbReference type="Pfam" id="PF24883">
    <property type="entry name" value="NPHP3_N"/>
    <property type="match status" value="1"/>
</dbReference>
<keyword evidence="4" id="KW-1185">Reference proteome</keyword>
<feature type="domain" description="NACHT" evidence="2">
    <location>
        <begin position="95"/>
        <end position="243"/>
    </location>
</feature>
<dbReference type="STRING" id="945553.A0A0D2NDT9"/>
<dbReference type="AlphaFoldDB" id="A0A0D2NDT9"/>
<dbReference type="InterPro" id="IPR007111">
    <property type="entry name" value="NACHT_NTPase"/>
</dbReference>
<reference evidence="4" key="1">
    <citation type="submission" date="2014-04" db="EMBL/GenBank/DDBJ databases">
        <title>Evolutionary Origins and Diversification of the Mycorrhizal Mutualists.</title>
        <authorList>
            <consortium name="DOE Joint Genome Institute"/>
            <consortium name="Mycorrhizal Genomics Consortium"/>
            <person name="Kohler A."/>
            <person name="Kuo A."/>
            <person name="Nagy L.G."/>
            <person name="Floudas D."/>
            <person name="Copeland A."/>
            <person name="Barry K.W."/>
            <person name="Cichocki N."/>
            <person name="Veneault-Fourrey C."/>
            <person name="LaButti K."/>
            <person name="Lindquist E.A."/>
            <person name="Lipzen A."/>
            <person name="Lundell T."/>
            <person name="Morin E."/>
            <person name="Murat C."/>
            <person name="Riley R."/>
            <person name="Ohm R."/>
            <person name="Sun H."/>
            <person name="Tunlid A."/>
            <person name="Henrissat B."/>
            <person name="Grigoriev I.V."/>
            <person name="Hibbett D.S."/>
            <person name="Martin F."/>
        </authorList>
    </citation>
    <scope>NUCLEOTIDE SEQUENCE [LARGE SCALE GENOMIC DNA]</scope>
    <source>
        <strain evidence="4">FD-334 SS-4</strain>
    </source>
</reference>
<dbReference type="Gene3D" id="3.40.50.300">
    <property type="entry name" value="P-loop containing nucleotide triphosphate hydrolases"/>
    <property type="match status" value="1"/>
</dbReference>
<dbReference type="InterPro" id="IPR056884">
    <property type="entry name" value="NPHP3-like_N"/>
</dbReference>
<dbReference type="PROSITE" id="PS50837">
    <property type="entry name" value="NACHT"/>
    <property type="match status" value="1"/>
</dbReference>
<evidence type="ECO:0000313" key="4">
    <source>
        <dbReference type="Proteomes" id="UP000054270"/>
    </source>
</evidence>